<comment type="caution">
    <text evidence="14">The sequence shown here is derived from an EMBL/GenBank/DDBJ whole genome shotgun (WGS) entry which is preliminary data.</text>
</comment>
<dbReference type="InterPro" id="IPR001128">
    <property type="entry name" value="Cyt_P450"/>
</dbReference>
<name>A0ABD0Y1G0_9HEMI</name>
<dbReference type="GO" id="GO:0004497">
    <property type="term" value="F:monooxygenase activity"/>
    <property type="evidence" value="ECO:0007669"/>
    <property type="project" value="UniProtKB-KW"/>
</dbReference>
<keyword evidence="11 13" id="KW-0503">Monooxygenase</keyword>
<evidence type="ECO:0000256" key="10">
    <source>
        <dbReference type="ARBA" id="ARBA00023004"/>
    </source>
</evidence>
<dbReference type="CDD" id="cd11056">
    <property type="entry name" value="CYP6-like"/>
    <property type="match status" value="1"/>
</dbReference>
<dbReference type="PROSITE" id="PS00086">
    <property type="entry name" value="CYTOCHROME_P450"/>
    <property type="match status" value="1"/>
</dbReference>
<dbReference type="InterPro" id="IPR050476">
    <property type="entry name" value="Insect_CytP450_Detox"/>
</dbReference>
<dbReference type="GO" id="GO:0046872">
    <property type="term" value="F:metal ion binding"/>
    <property type="evidence" value="ECO:0007669"/>
    <property type="project" value="UniProtKB-KW"/>
</dbReference>
<dbReference type="PRINTS" id="PR00464">
    <property type="entry name" value="EP450II"/>
</dbReference>
<evidence type="ECO:0000313" key="15">
    <source>
        <dbReference type="Proteomes" id="UP001558652"/>
    </source>
</evidence>
<dbReference type="AlphaFoldDB" id="A0ABD0Y1G0"/>
<evidence type="ECO:0000256" key="1">
    <source>
        <dbReference type="ARBA" id="ARBA00001971"/>
    </source>
</evidence>
<dbReference type="Gene3D" id="1.10.630.10">
    <property type="entry name" value="Cytochrome P450"/>
    <property type="match status" value="1"/>
</dbReference>
<evidence type="ECO:0000256" key="7">
    <source>
        <dbReference type="ARBA" id="ARBA00022824"/>
    </source>
</evidence>
<sequence length="418" mass="47804">MVRSPRLLESILVKDFSHFHDHGFHFDADLDPLEAHLFNQEGVRWRALRNKLSPVFTTGRLRSMAPQMNRITDRLVDLLRTKSDSEVDVRNLVSRFAIDVIASCAFCLDSGALENPDCQFKRMADTIFRPRRYADSVKPLVRAFLPSVARLLGIRALPGDVVQFFTEVTTRAFQHRLKEGTVRNDFVDLLLELKIRGDAICEGTETEPQQKRLVFTDQLLAAQSFIFLGAGWETVSTAMALTLYFMGRHPEAQEEARRSVKKAKAAYGEIGFEAVKSMDYLDHCIAETMRLYPPAAALFRVCTRDYVLEDGRRIEKGTRIVVPVSGIQRDPQFWGPEADRYVPDRFRPAALKYQASYRKEDDAAGLYHREDMEDSEVYEEGEATKKEGITKMTYLPFGVGPRMCIGRFWLIPTKRFNA</sequence>
<evidence type="ECO:0000256" key="12">
    <source>
        <dbReference type="ARBA" id="ARBA00023136"/>
    </source>
</evidence>
<evidence type="ECO:0000256" key="6">
    <source>
        <dbReference type="ARBA" id="ARBA00022723"/>
    </source>
</evidence>
<protein>
    <recommendedName>
        <fullName evidence="16">Cytochrome P450</fullName>
    </recommendedName>
</protein>
<evidence type="ECO:0000256" key="8">
    <source>
        <dbReference type="ARBA" id="ARBA00022848"/>
    </source>
</evidence>
<dbReference type="Pfam" id="PF00067">
    <property type="entry name" value="p450"/>
    <property type="match status" value="1"/>
</dbReference>
<dbReference type="GO" id="GO:0005789">
    <property type="term" value="C:endoplasmic reticulum membrane"/>
    <property type="evidence" value="ECO:0007669"/>
    <property type="project" value="UniProtKB-SubCell"/>
</dbReference>
<dbReference type="EMBL" id="JBFDAA010000017">
    <property type="protein sequence ID" value="KAL1116775.1"/>
    <property type="molecule type" value="Genomic_DNA"/>
</dbReference>
<dbReference type="Proteomes" id="UP001558652">
    <property type="component" value="Unassembled WGS sequence"/>
</dbReference>
<dbReference type="PANTHER" id="PTHR24292">
    <property type="entry name" value="CYTOCHROME P450"/>
    <property type="match status" value="1"/>
</dbReference>
<organism evidence="14 15">
    <name type="scientific">Ranatra chinensis</name>
    <dbReference type="NCBI Taxonomy" id="642074"/>
    <lineage>
        <taxon>Eukaryota</taxon>
        <taxon>Metazoa</taxon>
        <taxon>Ecdysozoa</taxon>
        <taxon>Arthropoda</taxon>
        <taxon>Hexapoda</taxon>
        <taxon>Insecta</taxon>
        <taxon>Pterygota</taxon>
        <taxon>Neoptera</taxon>
        <taxon>Paraneoptera</taxon>
        <taxon>Hemiptera</taxon>
        <taxon>Heteroptera</taxon>
        <taxon>Panheteroptera</taxon>
        <taxon>Nepomorpha</taxon>
        <taxon>Nepidae</taxon>
        <taxon>Ranatrinae</taxon>
        <taxon>Ranatra</taxon>
    </lineage>
</organism>
<dbReference type="InterPro" id="IPR036396">
    <property type="entry name" value="Cyt_P450_sf"/>
</dbReference>
<keyword evidence="7" id="KW-0256">Endoplasmic reticulum</keyword>
<comment type="similarity">
    <text evidence="4 13">Belongs to the cytochrome P450 family.</text>
</comment>
<evidence type="ECO:0000256" key="13">
    <source>
        <dbReference type="RuleBase" id="RU000461"/>
    </source>
</evidence>
<evidence type="ECO:0000256" key="2">
    <source>
        <dbReference type="ARBA" id="ARBA00004174"/>
    </source>
</evidence>
<gene>
    <name evidence="14" type="ORF">AAG570_005247</name>
</gene>
<evidence type="ECO:0000256" key="5">
    <source>
        <dbReference type="ARBA" id="ARBA00022617"/>
    </source>
</evidence>
<keyword evidence="9 13" id="KW-0560">Oxidoreductase</keyword>
<comment type="subcellular location">
    <subcellularLocation>
        <location evidence="3">Endoplasmic reticulum membrane</location>
        <topology evidence="3">Peripheral membrane protein</topology>
    </subcellularLocation>
    <subcellularLocation>
        <location evidence="2">Microsome membrane</location>
        <topology evidence="2">Peripheral membrane protein</topology>
    </subcellularLocation>
</comment>
<evidence type="ECO:0008006" key="16">
    <source>
        <dbReference type="Google" id="ProtNLM"/>
    </source>
</evidence>
<evidence type="ECO:0000313" key="14">
    <source>
        <dbReference type="EMBL" id="KAL1116775.1"/>
    </source>
</evidence>
<dbReference type="PANTHER" id="PTHR24292:SF54">
    <property type="entry name" value="CYP9F3-RELATED"/>
    <property type="match status" value="1"/>
</dbReference>
<proteinExistence type="inferred from homology"/>
<dbReference type="SUPFAM" id="SSF48264">
    <property type="entry name" value="Cytochrome P450"/>
    <property type="match status" value="1"/>
</dbReference>
<keyword evidence="10 13" id="KW-0408">Iron</keyword>
<evidence type="ECO:0000256" key="9">
    <source>
        <dbReference type="ARBA" id="ARBA00023002"/>
    </source>
</evidence>
<keyword evidence="15" id="KW-1185">Reference proteome</keyword>
<comment type="cofactor">
    <cofactor evidence="1">
        <name>heme</name>
        <dbReference type="ChEBI" id="CHEBI:30413"/>
    </cofactor>
</comment>
<keyword evidence="6 13" id="KW-0479">Metal-binding</keyword>
<dbReference type="InterPro" id="IPR002402">
    <property type="entry name" value="Cyt_P450_E_grp-II"/>
</dbReference>
<evidence type="ECO:0000256" key="3">
    <source>
        <dbReference type="ARBA" id="ARBA00004406"/>
    </source>
</evidence>
<keyword evidence="5 13" id="KW-0349">Heme</keyword>
<evidence type="ECO:0000256" key="11">
    <source>
        <dbReference type="ARBA" id="ARBA00023033"/>
    </source>
</evidence>
<keyword evidence="8" id="KW-0492">Microsome</keyword>
<accession>A0ABD0Y1G0</accession>
<keyword evidence="12" id="KW-0472">Membrane</keyword>
<evidence type="ECO:0000256" key="4">
    <source>
        <dbReference type="ARBA" id="ARBA00010617"/>
    </source>
</evidence>
<dbReference type="PRINTS" id="PR00385">
    <property type="entry name" value="P450"/>
</dbReference>
<reference evidence="14 15" key="1">
    <citation type="submission" date="2024-07" db="EMBL/GenBank/DDBJ databases">
        <title>Chromosome-level genome assembly of the water stick insect Ranatra chinensis (Heteroptera: Nepidae).</title>
        <authorList>
            <person name="Liu X."/>
        </authorList>
    </citation>
    <scope>NUCLEOTIDE SEQUENCE [LARGE SCALE GENOMIC DNA]</scope>
    <source>
        <strain evidence="14">Cailab_2021Rc</strain>
        <tissue evidence="14">Muscle</tissue>
    </source>
</reference>
<dbReference type="InterPro" id="IPR017972">
    <property type="entry name" value="Cyt_P450_CS"/>
</dbReference>